<dbReference type="GO" id="GO:0008270">
    <property type="term" value="F:zinc ion binding"/>
    <property type="evidence" value="ECO:0007669"/>
    <property type="project" value="UniProtKB-KW"/>
</dbReference>
<dbReference type="EC" id="2.1.3.15" evidence="6"/>
<evidence type="ECO:0000313" key="20">
    <source>
        <dbReference type="EMBL" id="SJN42226.1"/>
    </source>
</evidence>
<keyword evidence="11" id="KW-0479">Metal-binding</keyword>
<evidence type="ECO:0000256" key="17">
    <source>
        <dbReference type="ARBA" id="ARBA00049152"/>
    </source>
</evidence>
<dbReference type="PANTHER" id="PTHR42995:SF5">
    <property type="entry name" value="ACETYL-COENZYME A CARBOXYLASE CARBOXYL TRANSFERASE SUBUNIT BETA, CHLOROPLASTIC"/>
    <property type="match status" value="1"/>
</dbReference>
<keyword evidence="8" id="KW-0444">Lipid biosynthesis</keyword>
<dbReference type="InterPro" id="IPR011762">
    <property type="entry name" value="COA_CT_N"/>
</dbReference>
<dbReference type="GO" id="GO:2001295">
    <property type="term" value="P:malonyl-CoA biosynthetic process"/>
    <property type="evidence" value="ECO:0007669"/>
    <property type="project" value="TreeGrafter"/>
</dbReference>
<dbReference type="Proteomes" id="UP000188342">
    <property type="component" value="Unassembled WGS sequence"/>
</dbReference>
<comment type="subcellular location">
    <subcellularLocation>
        <location evidence="2">Cytoplasm</location>
    </subcellularLocation>
</comment>
<evidence type="ECO:0000259" key="19">
    <source>
        <dbReference type="PROSITE" id="PS50989"/>
    </source>
</evidence>
<dbReference type="RefSeq" id="WP_094765628.1">
    <property type="nucleotide sequence ID" value="NZ_FUKQ01000047.1"/>
</dbReference>
<comment type="function">
    <text evidence="16">Component of the acetyl coenzyme A carboxylase (ACC) complex. Biotin carboxylase (BC) catalyzes the carboxylation of biotin on its carrier protein (BCCP) and then the CO(2) group is transferred by the transcarboxylase to acetyl-CoA to form malonyl-CoA.</text>
</comment>
<evidence type="ECO:0000256" key="3">
    <source>
        <dbReference type="ARBA" id="ARBA00006276"/>
    </source>
</evidence>
<keyword evidence="12" id="KW-0276">Fatty acid metabolism</keyword>
<keyword evidence="10" id="KW-0547">Nucleotide-binding</keyword>
<evidence type="ECO:0000256" key="16">
    <source>
        <dbReference type="ARBA" id="ARBA00025280"/>
    </source>
</evidence>
<dbReference type="GO" id="GO:0006633">
    <property type="term" value="P:fatty acid biosynthetic process"/>
    <property type="evidence" value="ECO:0007669"/>
    <property type="project" value="UniProtKB-KW"/>
</dbReference>
<keyword evidence="14" id="KW-0443">Lipid metabolism</keyword>
<keyword evidence="11" id="KW-0863">Zinc-finger</keyword>
<comment type="catalytic activity">
    <reaction evidence="17">
        <text>N(6)-carboxybiotinyl-L-lysyl-[protein] + acetyl-CoA = N(6)-biotinyl-L-lysyl-[protein] + malonyl-CoA</text>
        <dbReference type="Rhea" id="RHEA:54728"/>
        <dbReference type="Rhea" id="RHEA-COMP:10505"/>
        <dbReference type="Rhea" id="RHEA-COMP:10506"/>
        <dbReference type="ChEBI" id="CHEBI:57288"/>
        <dbReference type="ChEBI" id="CHEBI:57384"/>
        <dbReference type="ChEBI" id="CHEBI:83144"/>
        <dbReference type="ChEBI" id="CHEBI:83145"/>
        <dbReference type="EC" id="2.1.3.15"/>
    </reaction>
</comment>
<proteinExistence type="inferred from homology"/>
<dbReference type="OrthoDB" id="9772975at2"/>
<dbReference type="PROSITE" id="PS50980">
    <property type="entry name" value="COA_CT_NTER"/>
    <property type="match status" value="1"/>
</dbReference>
<comment type="cofactor">
    <cofactor evidence="1">
        <name>Zn(2+)</name>
        <dbReference type="ChEBI" id="CHEBI:29105"/>
    </cofactor>
</comment>
<keyword evidence="11" id="KW-0862">Zinc</keyword>
<dbReference type="InterPro" id="IPR001095">
    <property type="entry name" value="Acetyl_CoA_COase_a_su"/>
</dbReference>
<evidence type="ECO:0000256" key="7">
    <source>
        <dbReference type="ARBA" id="ARBA00018312"/>
    </source>
</evidence>
<evidence type="ECO:0000313" key="21">
    <source>
        <dbReference type="Proteomes" id="UP000188342"/>
    </source>
</evidence>
<keyword evidence="9 20" id="KW-0808">Transferase</keyword>
<reference evidence="20 21" key="1">
    <citation type="submission" date="2017-02" db="EMBL/GenBank/DDBJ databases">
        <authorList>
            <person name="Peterson S.W."/>
        </authorList>
    </citation>
    <scope>NUCLEOTIDE SEQUENCE [LARGE SCALE GENOMIC DNA]</scope>
    <source>
        <strain evidence="20 21">LSP_Lj1</strain>
    </source>
</reference>
<dbReference type="SUPFAM" id="SSF52096">
    <property type="entry name" value="ClpP/crotonase"/>
    <property type="match status" value="2"/>
</dbReference>
<evidence type="ECO:0000256" key="2">
    <source>
        <dbReference type="ARBA" id="ARBA00004496"/>
    </source>
</evidence>
<dbReference type="PANTHER" id="PTHR42995">
    <property type="entry name" value="ACETYL-COENZYME A CARBOXYLASE CARBOXYL TRANSFERASE SUBUNIT BETA, CHLOROPLASTIC"/>
    <property type="match status" value="1"/>
</dbReference>
<dbReference type="InterPro" id="IPR000438">
    <property type="entry name" value="Acetyl_CoA_COase_Trfase_b_su"/>
</dbReference>
<dbReference type="EMBL" id="FUKQ01000047">
    <property type="protein sequence ID" value="SJN42226.1"/>
    <property type="molecule type" value="Genomic_DNA"/>
</dbReference>
<dbReference type="InterPro" id="IPR029045">
    <property type="entry name" value="ClpP/crotonase-like_dom_sf"/>
</dbReference>
<dbReference type="GO" id="GO:0016743">
    <property type="term" value="F:carboxyl- or carbamoyltransferase activity"/>
    <property type="evidence" value="ECO:0007669"/>
    <property type="project" value="InterPro"/>
</dbReference>
<dbReference type="Gene3D" id="3.90.226.10">
    <property type="entry name" value="2-enoyl-CoA Hydratase, Chain A, domain 1"/>
    <property type="match status" value="2"/>
</dbReference>
<keyword evidence="15" id="KW-0275">Fatty acid biosynthesis</keyword>
<feature type="domain" description="CoA carboxyltransferase N-terminal" evidence="18">
    <location>
        <begin position="1"/>
        <end position="237"/>
    </location>
</feature>
<evidence type="ECO:0000256" key="8">
    <source>
        <dbReference type="ARBA" id="ARBA00022516"/>
    </source>
</evidence>
<organism evidence="20 21">
    <name type="scientific">Luteococcus japonicus LSP_Lj1</name>
    <dbReference type="NCBI Taxonomy" id="1255658"/>
    <lineage>
        <taxon>Bacteria</taxon>
        <taxon>Bacillati</taxon>
        <taxon>Actinomycetota</taxon>
        <taxon>Actinomycetes</taxon>
        <taxon>Propionibacteriales</taxon>
        <taxon>Propionibacteriaceae</taxon>
        <taxon>Luteococcus</taxon>
    </lineage>
</organism>
<keyword evidence="21" id="KW-1185">Reference proteome</keyword>
<dbReference type="InterPro" id="IPR011763">
    <property type="entry name" value="COA_CT_C"/>
</dbReference>
<evidence type="ECO:0000256" key="12">
    <source>
        <dbReference type="ARBA" id="ARBA00022832"/>
    </source>
</evidence>
<keyword evidence="20" id="KW-0436">Ligase</keyword>
<dbReference type="Pfam" id="PF03255">
    <property type="entry name" value="ACCA"/>
    <property type="match status" value="1"/>
</dbReference>
<feature type="domain" description="CoA carboxyltransferase C-terminal" evidence="19">
    <location>
        <begin position="236"/>
        <end position="474"/>
    </location>
</feature>
<sequence length="496" mass="52863">MGSERIGAHDFVERVVDPGSFIAWHLPAREPEDPAYAAELAAARDKTGLDESVLTGEATLDGRRVALVVGEFRFLGGSIGHAASDLILNAVDRASAERIPLLAAPCSGGTRMQEGTAAFVQMVKIGQAVQAHRHAGLVYLVHLRHPTTGGVLASWGSLGQYTTAEPNALIGFLGPRAQEAITGEMIPEGIQRAENLQQRGILDAVVPVDELRAVWATLLSAAGAPRVGPRVVRREQAHLVVEADPWASVQATRSSERPGLVDLAHFECTDMVWFSGTGDGQVDPAVRVGLAKFRDIPCVLVGHDRSASHGEPLSPAGLRLARRGFRLADELRIPVVSIIDTPGAALTQQAEEMALAGEIARTLGWLADLRVPTVSLILGQGGGGAALAMLPADRMLCAGKGWLAPLAPEGASAIVHRNGDMAAEMSRRQRLAAHDLARDGVVDEVVTEPDDMTGEGAETFCHSVGEAVAHHLHELLDMPDDERLAHRRERFRSMGR</sequence>
<dbReference type="GO" id="GO:0009317">
    <property type="term" value="C:acetyl-CoA carboxylase complex"/>
    <property type="evidence" value="ECO:0007669"/>
    <property type="project" value="InterPro"/>
</dbReference>
<dbReference type="PRINTS" id="PR01070">
    <property type="entry name" value="ACCCTRFRASEB"/>
</dbReference>
<accession>A0A1R4KD57</accession>
<evidence type="ECO:0000256" key="4">
    <source>
        <dbReference type="ARBA" id="ARBA00010284"/>
    </source>
</evidence>
<comment type="subunit">
    <text evidence="5">Acetyl-CoA carboxylase is a heterotetramer composed of biotin carboxyl carrier protein (AccB), biotin carboxylase (AccC) and two subunits of ACCase subunit beta/alpha.</text>
</comment>
<name>A0A1R4KD57_9ACTN</name>
<evidence type="ECO:0000256" key="6">
    <source>
        <dbReference type="ARBA" id="ARBA00011883"/>
    </source>
</evidence>
<dbReference type="STRING" id="1255658.FM114_13405"/>
<protein>
    <recommendedName>
        <fullName evidence="7">Acetyl-coenzyme A carboxylase carboxyl transferase subunits beta/alpha</fullName>
        <ecNumber evidence="6">2.1.3.15</ecNumber>
    </recommendedName>
</protein>
<evidence type="ECO:0000256" key="5">
    <source>
        <dbReference type="ARBA" id="ARBA00011664"/>
    </source>
</evidence>
<comment type="similarity">
    <text evidence="4">In the N-terminal section; belongs to the AccD/PCCB family.</text>
</comment>
<dbReference type="AlphaFoldDB" id="A0A1R4KD57"/>
<keyword evidence="13" id="KW-0067">ATP-binding</keyword>
<gene>
    <name evidence="20" type="ORF">FM114_13405</name>
</gene>
<evidence type="ECO:0000256" key="10">
    <source>
        <dbReference type="ARBA" id="ARBA00022741"/>
    </source>
</evidence>
<evidence type="ECO:0000256" key="11">
    <source>
        <dbReference type="ARBA" id="ARBA00022771"/>
    </source>
</evidence>
<dbReference type="PROSITE" id="PS50989">
    <property type="entry name" value="COA_CT_CTER"/>
    <property type="match status" value="1"/>
</dbReference>
<evidence type="ECO:0000256" key="15">
    <source>
        <dbReference type="ARBA" id="ARBA00023160"/>
    </source>
</evidence>
<comment type="similarity">
    <text evidence="3">In the C-terminal section; belongs to the AccA family.</text>
</comment>
<evidence type="ECO:0000256" key="14">
    <source>
        <dbReference type="ARBA" id="ARBA00023098"/>
    </source>
</evidence>
<evidence type="ECO:0000256" key="9">
    <source>
        <dbReference type="ARBA" id="ARBA00022679"/>
    </source>
</evidence>
<evidence type="ECO:0000256" key="13">
    <source>
        <dbReference type="ARBA" id="ARBA00022840"/>
    </source>
</evidence>
<dbReference type="GO" id="GO:0005524">
    <property type="term" value="F:ATP binding"/>
    <property type="evidence" value="ECO:0007669"/>
    <property type="project" value="UniProtKB-KW"/>
</dbReference>
<evidence type="ECO:0000256" key="1">
    <source>
        <dbReference type="ARBA" id="ARBA00001947"/>
    </source>
</evidence>
<dbReference type="GO" id="GO:0003989">
    <property type="term" value="F:acetyl-CoA carboxylase activity"/>
    <property type="evidence" value="ECO:0007669"/>
    <property type="project" value="InterPro"/>
</dbReference>
<evidence type="ECO:0000259" key="18">
    <source>
        <dbReference type="PROSITE" id="PS50980"/>
    </source>
</evidence>